<dbReference type="GeneID" id="20317816"/>
<dbReference type="KEGG" id="ovi:T265_03629"/>
<gene>
    <name evidence="2" type="ORF">T265_03629</name>
</gene>
<evidence type="ECO:0000313" key="3">
    <source>
        <dbReference type="Proteomes" id="UP000054324"/>
    </source>
</evidence>
<evidence type="ECO:0000256" key="1">
    <source>
        <dbReference type="SAM" id="MobiDB-lite"/>
    </source>
</evidence>
<dbReference type="AlphaFoldDB" id="A0A075A2P6"/>
<protein>
    <submittedName>
        <fullName evidence="2">Uncharacterized protein</fullName>
    </submittedName>
</protein>
<evidence type="ECO:0000313" key="2">
    <source>
        <dbReference type="EMBL" id="KER29835.1"/>
    </source>
</evidence>
<dbReference type="CTD" id="20317816"/>
<keyword evidence="3" id="KW-1185">Reference proteome</keyword>
<sequence>MSRLARKQWSHGNEVTIADWMQAGLGYLVGPATKPSVSIVQPSRHPQHGRYDSDRHNREIDAVDTTAGSDNNRLGSWPGPAPRTSVLCGDGGCASEGTNVEVSELCLRNYRKVPVTGCTLLENAM</sequence>
<name>A0A075A2P6_OPIVI</name>
<dbReference type="Proteomes" id="UP000054324">
    <property type="component" value="Unassembled WGS sequence"/>
</dbReference>
<feature type="region of interest" description="Disordered" evidence="1">
    <location>
        <begin position="37"/>
        <end position="57"/>
    </location>
</feature>
<accession>A0A075A2P6</accession>
<dbReference type="EMBL" id="KL596671">
    <property type="protein sequence ID" value="KER29835.1"/>
    <property type="molecule type" value="Genomic_DNA"/>
</dbReference>
<proteinExistence type="predicted"/>
<reference evidence="2 3" key="1">
    <citation type="submission" date="2013-11" db="EMBL/GenBank/DDBJ databases">
        <title>Opisthorchis viverrini - life in the bile duct.</title>
        <authorList>
            <person name="Young N.D."/>
            <person name="Nagarajan N."/>
            <person name="Lin S.J."/>
            <person name="Korhonen P.K."/>
            <person name="Jex A.R."/>
            <person name="Hall R.S."/>
            <person name="Safavi-Hemami H."/>
            <person name="Kaewkong W."/>
            <person name="Bertrand D."/>
            <person name="Gao S."/>
            <person name="Seet Q."/>
            <person name="Wongkham S."/>
            <person name="Teh B.T."/>
            <person name="Wongkham C."/>
            <person name="Intapan P.M."/>
            <person name="Maleewong W."/>
            <person name="Yang X."/>
            <person name="Hu M."/>
            <person name="Wang Z."/>
            <person name="Hofmann A."/>
            <person name="Sternberg P.W."/>
            <person name="Tan P."/>
            <person name="Wang J."/>
            <person name="Gasser R.B."/>
        </authorList>
    </citation>
    <scope>NUCLEOTIDE SEQUENCE [LARGE SCALE GENOMIC DNA]</scope>
</reference>
<dbReference type="RefSeq" id="XP_009166428.1">
    <property type="nucleotide sequence ID" value="XM_009168164.1"/>
</dbReference>
<organism evidence="2 3">
    <name type="scientific">Opisthorchis viverrini</name>
    <name type="common">Southeast Asian liver fluke</name>
    <dbReference type="NCBI Taxonomy" id="6198"/>
    <lineage>
        <taxon>Eukaryota</taxon>
        <taxon>Metazoa</taxon>
        <taxon>Spiralia</taxon>
        <taxon>Lophotrochozoa</taxon>
        <taxon>Platyhelminthes</taxon>
        <taxon>Trematoda</taxon>
        <taxon>Digenea</taxon>
        <taxon>Opisthorchiida</taxon>
        <taxon>Opisthorchiata</taxon>
        <taxon>Opisthorchiidae</taxon>
        <taxon>Opisthorchis</taxon>
    </lineage>
</organism>